<dbReference type="AlphaFoldDB" id="A0A9Q0MCA7"/>
<dbReference type="Pfam" id="PF00069">
    <property type="entry name" value="Pkinase"/>
    <property type="match status" value="2"/>
</dbReference>
<feature type="compositionally biased region" description="Basic and acidic residues" evidence="7">
    <location>
        <begin position="527"/>
        <end position="536"/>
    </location>
</feature>
<comment type="caution">
    <text evidence="10">The sequence shown here is derived from an EMBL/GenBank/DDBJ whole genome shotgun (WGS) entry which is preliminary data.</text>
</comment>
<evidence type="ECO:0000256" key="8">
    <source>
        <dbReference type="SAM" id="Phobius"/>
    </source>
</evidence>
<dbReference type="InterPro" id="IPR017441">
    <property type="entry name" value="Protein_kinase_ATP_BS"/>
</dbReference>
<evidence type="ECO:0000256" key="5">
    <source>
        <dbReference type="ARBA" id="ARBA00022840"/>
    </source>
</evidence>
<feature type="transmembrane region" description="Helical" evidence="8">
    <location>
        <begin position="802"/>
        <end position="829"/>
    </location>
</feature>
<keyword evidence="8" id="KW-1133">Transmembrane helix</keyword>
<keyword evidence="1" id="KW-0723">Serine/threonine-protein kinase</keyword>
<feature type="region of interest" description="Disordered" evidence="7">
    <location>
        <begin position="635"/>
        <end position="683"/>
    </location>
</feature>
<dbReference type="OMA" id="SIRWEIN"/>
<evidence type="ECO:0000259" key="9">
    <source>
        <dbReference type="PROSITE" id="PS50011"/>
    </source>
</evidence>
<feature type="transmembrane region" description="Helical" evidence="8">
    <location>
        <begin position="768"/>
        <end position="790"/>
    </location>
</feature>
<dbReference type="PROSITE" id="PS00107">
    <property type="entry name" value="PROTEIN_KINASE_ATP"/>
    <property type="match status" value="1"/>
</dbReference>
<dbReference type="PANTHER" id="PTHR24346">
    <property type="entry name" value="MAP/MICROTUBULE AFFINITY-REGULATING KINASE"/>
    <property type="match status" value="1"/>
</dbReference>
<feature type="region of interest" description="Disordered" evidence="7">
    <location>
        <begin position="522"/>
        <end position="555"/>
    </location>
</feature>
<gene>
    <name evidence="10" type="ORF">RDWZM_001359</name>
</gene>
<name>A0A9Q0MCA7_BLOTA</name>
<dbReference type="GO" id="GO:0035556">
    <property type="term" value="P:intracellular signal transduction"/>
    <property type="evidence" value="ECO:0007669"/>
    <property type="project" value="TreeGrafter"/>
</dbReference>
<keyword evidence="4" id="KW-0418">Kinase</keyword>
<dbReference type="FunFam" id="3.30.200.20:FF:000042">
    <property type="entry name" value="Aurora kinase A"/>
    <property type="match status" value="1"/>
</dbReference>
<keyword evidence="2" id="KW-0808">Transferase</keyword>
<feature type="region of interest" description="Disordered" evidence="7">
    <location>
        <begin position="883"/>
        <end position="915"/>
    </location>
</feature>
<dbReference type="GO" id="GO:0005737">
    <property type="term" value="C:cytoplasm"/>
    <property type="evidence" value="ECO:0007669"/>
    <property type="project" value="TreeGrafter"/>
</dbReference>
<dbReference type="PANTHER" id="PTHR24346:SF30">
    <property type="entry name" value="MATERNAL EMBRYONIC LEUCINE ZIPPER KINASE"/>
    <property type="match status" value="1"/>
</dbReference>
<keyword evidence="8" id="KW-0472">Membrane</keyword>
<keyword evidence="3 6" id="KW-0547">Nucleotide-binding</keyword>
<protein>
    <recommendedName>
        <fullName evidence="9">Protein kinase domain-containing protein</fullName>
    </recommendedName>
</protein>
<dbReference type="Proteomes" id="UP001142055">
    <property type="component" value="Chromosome 1"/>
</dbReference>
<dbReference type="Gene3D" id="1.10.510.10">
    <property type="entry name" value="Transferase(Phosphotransferase) domain 1"/>
    <property type="match status" value="2"/>
</dbReference>
<proteinExistence type="predicted"/>
<evidence type="ECO:0000256" key="6">
    <source>
        <dbReference type="PROSITE-ProRule" id="PRU10141"/>
    </source>
</evidence>
<dbReference type="GO" id="GO:0004674">
    <property type="term" value="F:protein serine/threonine kinase activity"/>
    <property type="evidence" value="ECO:0007669"/>
    <property type="project" value="UniProtKB-KW"/>
</dbReference>
<dbReference type="PROSITE" id="PS50011">
    <property type="entry name" value="PROTEIN_KINASE_DOM"/>
    <property type="match status" value="1"/>
</dbReference>
<accession>A0A9Q0MCA7</accession>
<dbReference type="EMBL" id="JAPWDV010000001">
    <property type="protein sequence ID" value="KAJ6222814.1"/>
    <property type="molecule type" value="Genomic_DNA"/>
</dbReference>
<sequence length="925" mass="104999">MVKTNCTRHGFEISSLSTAYRTTSNWSIESNDNVKIISPIDPKRVNTEITCGYYLHKRTLGEGSFGKIKLVTHLKTFQLAALKVINKKRFRNDEDRQMVQNEIDSLKVLRHRNIVRLLQVIDTDKTIYLVQEYCSGGDLYHYVKMKGQLSNVESHEIFVTLIVDWISILPFSFECNIAQPTTDLATMQTQQHLNVEYMAPEMFTSTTNIPTPATDIWSSGILLYFMLTGTLPFTDESLARLFVKIQTGHFEIQCELVDDVHDLIVHILNVDPTKRANVKQIMHHKWVRDGQLTMNGNRNGTIIEHDYGDRLCDIVVNECMTLHSDDVRDIVHLRYNIRYKFGYHTATYWLIKENYHHFKKLGLKSATTDRGDKHLDRSIQIAPATKKKNKMTFTVGPNCRRPTPSSIENGCRLLRRHTLLESRAVPNVRKVNVKLEKCKQLEASKGAITTSLTDDANQSSSECDCTSPQFDSNRNKVGKLRKDSSIDQLSASLHDKPNYVDQMWPHHGKTRFNLRRIFSKSQISDQRSNKSDRSIECDSGDDDGNGRSNGNVQILSHGSNYSLRKILSRRFSFAFATKSKLFPDRSQINSASTTINNTNNDYDNDFVVDGSSIQNECNKKRVECRLFRRRQSVSSLAETTDSDEQRVNRSKTIRYSRVDSEDEHHHHQQQQQQHSIEADGHLGSSSININRKKTIPFGRGGITTSVAIITRYNNYEECRNEAVGLLTKKGINFKSVSVFEPIQMNLLCCRVFRDNDCFCSRYDENRQTMFYCGFFTTLAGFIWFVIGFSLKCAFFTQAFGQSVVAVAFGIMVVGIMVLVLGICFTLSIICSGKSNNKTGCISASTNKMTEKKRKQKKGQIYFHSPLDLEQCEKGMKKLEPFRHESFSSSTDLNPSSSSSSSTNVSSTPGSASSAASYKSNIAIIS</sequence>
<evidence type="ECO:0000256" key="4">
    <source>
        <dbReference type="ARBA" id="ARBA00022777"/>
    </source>
</evidence>
<organism evidence="10 11">
    <name type="scientific">Blomia tropicalis</name>
    <name type="common">Mite</name>
    <dbReference type="NCBI Taxonomy" id="40697"/>
    <lineage>
        <taxon>Eukaryota</taxon>
        <taxon>Metazoa</taxon>
        <taxon>Ecdysozoa</taxon>
        <taxon>Arthropoda</taxon>
        <taxon>Chelicerata</taxon>
        <taxon>Arachnida</taxon>
        <taxon>Acari</taxon>
        <taxon>Acariformes</taxon>
        <taxon>Sarcoptiformes</taxon>
        <taxon>Astigmata</taxon>
        <taxon>Glycyphagoidea</taxon>
        <taxon>Echimyopodidae</taxon>
        <taxon>Blomia</taxon>
    </lineage>
</organism>
<reference evidence="10" key="1">
    <citation type="submission" date="2022-12" db="EMBL/GenBank/DDBJ databases">
        <title>Genome assemblies of Blomia tropicalis.</title>
        <authorList>
            <person name="Cui Y."/>
        </authorList>
    </citation>
    <scope>NUCLEOTIDE SEQUENCE</scope>
    <source>
        <tissue evidence="10">Adult mites</tissue>
    </source>
</reference>
<evidence type="ECO:0000256" key="3">
    <source>
        <dbReference type="ARBA" id="ARBA00022741"/>
    </source>
</evidence>
<dbReference type="GO" id="GO:0005524">
    <property type="term" value="F:ATP binding"/>
    <property type="evidence" value="ECO:0007669"/>
    <property type="project" value="UniProtKB-UniRule"/>
</dbReference>
<keyword evidence="5 6" id="KW-0067">ATP-binding</keyword>
<dbReference type="SUPFAM" id="SSF56112">
    <property type="entry name" value="Protein kinase-like (PK-like)"/>
    <property type="match status" value="1"/>
</dbReference>
<feature type="domain" description="Protein kinase" evidence="9">
    <location>
        <begin position="54"/>
        <end position="287"/>
    </location>
</feature>
<evidence type="ECO:0000256" key="7">
    <source>
        <dbReference type="SAM" id="MobiDB-lite"/>
    </source>
</evidence>
<feature type="binding site" evidence="6">
    <location>
        <position position="83"/>
    </location>
    <ligand>
        <name>ATP</name>
        <dbReference type="ChEBI" id="CHEBI:30616"/>
    </ligand>
</feature>
<feature type="compositionally biased region" description="Low complexity" evidence="7">
    <location>
        <begin position="886"/>
        <end position="915"/>
    </location>
</feature>
<dbReference type="InterPro" id="IPR000719">
    <property type="entry name" value="Prot_kinase_dom"/>
</dbReference>
<dbReference type="InterPro" id="IPR011009">
    <property type="entry name" value="Kinase-like_dom_sf"/>
</dbReference>
<keyword evidence="11" id="KW-1185">Reference proteome</keyword>
<keyword evidence="8" id="KW-0812">Transmembrane</keyword>
<feature type="compositionally biased region" description="Basic and acidic residues" evidence="7">
    <location>
        <begin position="656"/>
        <end position="665"/>
    </location>
</feature>
<evidence type="ECO:0000313" key="10">
    <source>
        <dbReference type="EMBL" id="KAJ6222814.1"/>
    </source>
</evidence>
<evidence type="ECO:0000313" key="11">
    <source>
        <dbReference type="Proteomes" id="UP001142055"/>
    </source>
</evidence>
<evidence type="ECO:0000256" key="2">
    <source>
        <dbReference type="ARBA" id="ARBA00022679"/>
    </source>
</evidence>
<evidence type="ECO:0000256" key="1">
    <source>
        <dbReference type="ARBA" id="ARBA00022527"/>
    </source>
</evidence>